<dbReference type="KEGG" id="asoc:CB4_02379"/>
<organism evidence="1 2">
    <name type="scientific">Aneurinibacillus soli</name>
    <dbReference type="NCBI Taxonomy" id="1500254"/>
    <lineage>
        <taxon>Bacteria</taxon>
        <taxon>Bacillati</taxon>
        <taxon>Bacillota</taxon>
        <taxon>Bacilli</taxon>
        <taxon>Bacillales</taxon>
        <taxon>Paenibacillaceae</taxon>
        <taxon>Aneurinibacillus group</taxon>
        <taxon>Aneurinibacillus</taxon>
    </lineage>
</organism>
<keyword evidence="2" id="KW-1185">Reference proteome</keyword>
<dbReference type="Proteomes" id="UP000217696">
    <property type="component" value="Chromosome"/>
</dbReference>
<protein>
    <submittedName>
        <fullName evidence="1">Uncharacterized protein</fullName>
    </submittedName>
</protein>
<dbReference type="Pfam" id="PF10782">
    <property type="entry name" value="zf-C2HCIx2C"/>
    <property type="match status" value="1"/>
</dbReference>
<gene>
    <name evidence="1" type="ORF">CB4_02379</name>
</gene>
<dbReference type="AlphaFoldDB" id="A0A0U5BBV9"/>
<proteinExistence type="predicted"/>
<evidence type="ECO:0000313" key="1">
    <source>
        <dbReference type="EMBL" id="BAU28205.1"/>
    </source>
</evidence>
<reference evidence="1 2" key="1">
    <citation type="submission" date="2015-12" db="EMBL/GenBank/DDBJ databases">
        <title>Genome sequence of Aneurinibacillus soli.</title>
        <authorList>
            <person name="Lee J.S."/>
            <person name="Lee K.C."/>
            <person name="Kim K.K."/>
            <person name="Lee B.W."/>
        </authorList>
    </citation>
    <scope>NUCLEOTIDE SEQUENCE [LARGE SCALE GENOMIC DNA]</scope>
    <source>
        <strain evidence="1 2">CB4</strain>
    </source>
</reference>
<dbReference type="RefSeq" id="WP_157737948.1">
    <property type="nucleotide sequence ID" value="NZ_AP017312.1"/>
</dbReference>
<dbReference type="InterPro" id="IPR019718">
    <property type="entry name" value="DUF2602"/>
</dbReference>
<accession>A0A0U5BBV9</accession>
<name>A0A0U5BBV9_9BACL</name>
<dbReference type="EMBL" id="AP017312">
    <property type="protein sequence ID" value="BAU28205.1"/>
    <property type="molecule type" value="Genomic_DNA"/>
</dbReference>
<sequence>MTKKEKRALRLQICRMLDTECAKCKKVDQALDGKKNSERDSAKNQFQNYCITECSTGERLRSIASELTGEKIKPPKKKSFLAATRQREELTPQSYVADKEKGMKDWQIAMQYDISTSRFGKIKKCWREQGLLEVGV</sequence>
<evidence type="ECO:0000313" key="2">
    <source>
        <dbReference type="Proteomes" id="UP000217696"/>
    </source>
</evidence>